<proteinExistence type="predicted"/>
<evidence type="ECO:0000313" key="1">
    <source>
        <dbReference type="EMBL" id="ANG62171.1"/>
    </source>
</evidence>
<dbReference type="KEGG" id="mars:A8C75_06465"/>
<reference evidence="2" key="1">
    <citation type="submission" date="2016-05" db="EMBL/GenBank/DDBJ databases">
        <authorList>
            <person name="Baek K."/>
            <person name="Yang S.-J."/>
        </authorList>
    </citation>
    <scope>NUCLEOTIDE SEQUENCE [LARGE SCALE GENOMIC DNA]</scope>
    <source>
        <strain evidence="2">ST58-10</strain>
    </source>
</reference>
<gene>
    <name evidence="1" type="ORF">A8C75_06465</name>
</gene>
<reference evidence="1 2" key="2">
    <citation type="journal article" date="2018" name="Int. J. Syst. Evol. Microbiol.">
        <title>Marinobacterium aestuarii sp. nov., a benzene-degrading marine bacterium isolated from estuary sediment.</title>
        <authorList>
            <person name="Bae S.S."/>
            <person name="Jung J."/>
            <person name="Chung D."/>
            <person name="Baek K."/>
        </authorList>
    </citation>
    <scope>NUCLEOTIDE SEQUENCE [LARGE SCALE GENOMIC DNA]</scope>
    <source>
        <strain evidence="1 2">ST58-10</strain>
    </source>
</reference>
<dbReference type="OrthoDB" id="6183506at2"/>
<protein>
    <submittedName>
        <fullName evidence="1">Acetyltransferase</fullName>
    </submittedName>
</protein>
<dbReference type="GO" id="GO:0016740">
    <property type="term" value="F:transferase activity"/>
    <property type="evidence" value="ECO:0007669"/>
    <property type="project" value="UniProtKB-KW"/>
</dbReference>
<dbReference type="Proteomes" id="UP000078070">
    <property type="component" value="Chromosome"/>
</dbReference>
<organism evidence="1 2">
    <name type="scientific">Marinobacterium aestuarii</name>
    <dbReference type="NCBI Taxonomy" id="1821621"/>
    <lineage>
        <taxon>Bacteria</taxon>
        <taxon>Pseudomonadati</taxon>
        <taxon>Pseudomonadota</taxon>
        <taxon>Gammaproteobacteria</taxon>
        <taxon>Oceanospirillales</taxon>
        <taxon>Oceanospirillaceae</taxon>
        <taxon>Marinobacterium</taxon>
    </lineage>
</organism>
<keyword evidence="2" id="KW-1185">Reference proteome</keyword>
<dbReference type="EMBL" id="CP015839">
    <property type="protein sequence ID" value="ANG62171.1"/>
    <property type="molecule type" value="Genomic_DNA"/>
</dbReference>
<evidence type="ECO:0000313" key="2">
    <source>
        <dbReference type="Proteomes" id="UP000078070"/>
    </source>
</evidence>
<dbReference type="RefSeq" id="WP_067379676.1">
    <property type="nucleotide sequence ID" value="NZ_CP015839.1"/>
</dbReference>
<dbReference type="AlphaFoldDB" id="A0A1A9EX09"/>
<name>A0A1A9EX09_9GAMM</name>
<sequence length="66" mass="6834">MPHKDALKLARAVQTAAILAALQGYENAAISGLCREGAWEAAISAIRMMDLDALVADGSAKNGPQP</sequence>
<keyword evidence="1" id="KW-0808">Transferase</keyword>
<accession>A0A1A9EX09</accession>